<dbReference type="SUPFAM" id="SSF53474">
    <property type="entry name" value="alpha/beta-Hydrolases"/>
    <property type="match status" value="1"/>
</dbReference>
<sequence length="289" mass="30836">MSAPGNDRGYTGAATRTRVVGDSTITYRELGRPGGIPLVVLVHLGANLDNWDPRVMDGLAETRHVIAVGYQGVGSSTGAVRDSIEAMADDVIAFVEALGTDQIDILGLSMGGMVAQAIVSRRPQMVDRLILASTGPAGGPGLTAMTKVTVRTTLRAMARFTDPKTLLFFTRSSSGRNAAKEYLARLAERVADREKPVIPAVFAAQLRAVHRWGGQSASDRDAFTGPVLLVHGEDDLMVPVTNAADLQRRLPQATLKIYPHAGHGAVFQNHADFVTTATAFLRRTVTPDP</sequence>
<accession>A0ABX0SEG5</accession>
<proteinExistence type="predicted"/>
<protein>
    <submittedName>
        <fullName evidence="2">Pimeloyl-ACP methyl ester carboxylesterase</fullName>
    </submittedName>
</protein>
<evidence type="ECO:0000313" key="3">
    <source>
        <dbReference type="Proteomes" id="UP000749311"/>
    </source>
</evidence>
<dbReference type="InterPro" id="IPR000073">
    <property type="entry name" value="AB_hydrolase_1"/>
</dbReference>
<keyword evidence="3" id="KW-1185">Reference proteome</keyword>
<evidence type="ECO:0000259" key="1">
    <source>
        <dbReference type="Pfam" id="PF00561"/>
    </source>
</evidence>
<reference evidence="2 3" key="1">
    <citation type="submission" date="2020-02" db="EMBL/GenBank/DDBJ databases">
        <title>Sequencing the genomes of 1000 actinobacteria strains.</title>
        <authorList>
            <person name="Klenk H.-P."/>
        </authorList>
    </citation>
    <scope>NUCLEOTIDE SEQUENCE [LARGE SCALE GENOMIC DNA]</scope>
    <source>
        <strain evidence="2 3">DSM 19609</strain>
    </source>
</reference>
<gene>
    <name evidence="2" type="ORF">FB473_001438</name>
</gene>
<comment type="caution">
    <text evidence="2">The sequence shown here is derived from an EMBL/GenBank/DDBJ whole genome shotgun (WGS) entry which is preliminary data.</text>
</comment>
<dbReference type="PANTHER" id="PTHR43798">
    <property type="entry name" value="MONOACYLGLYCEROL LIPASE"/>
    <property type="match status" value="1"/>
</dbReference>
<dbReference type="EMBL" id="JAAMOZ010000001">
    <property type="protein sequence ID" value="NIH56793.1"/>
    <property type="molecule type" value="Genomic_DNA"/>
</dbReference>
<organism evidence="2 3">
    <name type="scientific">Brooklawnia cerclae</name>
    <dbReference type="NCBI Taxonomy" id="349934"/>
    <lineage>
        <taxon>Bacteria</taxon>
        <taxon>Bacillati</taxon>
        <taxon>Actinomycetota</taxon>
        <taxon>Actinomycetes</taxon>
        <taxon>Propionibacteriales</taxon>
        <taxon>Propionibacteriaceae</taxon>
        <taxon>Brooklawnia</taxon>
    </lineage>
</organism>
<dbReference type="PRINTS" id="PR00111">
    <property type="entry name" value="ABHYDROLASE"/>
</dbReference>
<name>A0ABX0SEG5_9ACTN</name>
<dbReference type="Proteomes" id="UP000749311">
    <property type="component" value="Unassembled WGS sequence"/>
</dbReference>
<feature type="domain" description="AB hydrolase-1" evidence="1">
    <location>
        <begin position="37"/>
        <end position="269"/>
    </location>
</feature>
<evidence type="ECO:0000313" key="2">
    <source>
        <dbReference type="EMBL" id="NIH56793.1"/>
    </source>
</evidence>
<dbReference type="Gene3D" id="3.40.50.1820">
    <property type="entry name" value="alpha/beta hydrolase"/>
    <property type="match status" value="1"/>
</dbReference>
<dbReference type="Pfam" id="PF00561">
    <property type="entry name" value="Abhydrolase_1"/>
    <property type="match status" value="1"/>
</dbReference>
<dbReference type="PANTHER" id="PTHR43798:SF5">
    <property type="entry name" value="MONOACYLGLYCEROL LIPASE ABHD6"/>
    <property type="match status" value="1"/>
</dbReference>
<dbReference type="InterPro" id="IPR050266">
    <property type="entry name" value="AB_hydrolase_sf"/>
</dbReference>
<dbReference type="InterPro" id="IPR029058">
    <property type="entry name" value="AB_hydrolase_fold"/>
</dbReference>
<dbReference type="RefSeq" id="WP_167166001.1">
    <property type="nucleotide sequence ID" value="NZ_BAAAOO010000015.1"/>
</dbReference>